<dbReference type="InterPro" id="IPR058240">
    <property type="entry name" value="rSAM_sf"/>
</dbReference>
<evidence type="ECO:0000256" key="7">
    <source>
        <dbReference type="ARBA" id="ARBA00022691"/>
    </source>
</evidence>
<dbReference type="GO" id="GO:0008173">
    <property type="term" value="F:RNA methyltransferase activity"/>
    <property type="evidence" value="ECO:0007669"/>
    <property type="project" value="InterPro"/>
</dbReference>
<dbReference type="InterPro" id="IPR013785">
    <property type="entry name" value="Aldolase_TIM"/>
</dbReference>
<reference evidence="11 12" key="2">
    <citation type="journal article" date="2011" name="J. Bacteriol.">
        <title>Genome Sequence of Kosmotoga olearia Strain TBF 19.5.1, a Thermophilic Bacterium with a Wide Growth Temperature Range, Isolated from the Troll B Oil Platform in the North Sea.</title>
        <authorList>
            <person name="Swithers K.S."/>
            <person name="Dipippo J.L."/>
            <person name="Bruce D.C."/>
            <person name="Detter C."/>
            <person name="Tapia R."/>
            <person name="Han S."/>
            <person name="Goodwin L.A."/>
            <person name="Han J."/>
            <person name="Woyke T."/>
            <person name="Pitluck S."/>
            <person name="Pennacchio L."/>
            <person name="Nolan M."/>
            <person name="Mikhailova N."/>
            <person name="Land M.L."/>
            <person name="Nesbo C.L."/>
            <person name="Gogarten J.P."/>
            <person name="Noll K.M."/>
        </authorList>
    </citation>
    <scope>NUCLEOTIDE SEQUENCE [LARGE SCALE GENOMIC DNA]</scope>
    <source>
        <strain evidence="12">ATCC BAA-1733 / DSM 21960 / TBF 19.5.1</strain>
    </source>
</reference>
<proteinExistence type="predicted"/>
<dbReference type="GO" id="GO:0070475">
    <property type="term" value="P:rRNA base methylation"/>
    <property type="evidence" value="ECO:0007669"/>
    <property type="project" value="TreeGrafter"/>
</dbReference>
<comment type="cofactor">
    <cofactor evidence="1">
        <name>[4Fe-4S] cluster</name>
        <dbReference type="ChEBI" id="CHEBI:49883"/>
    </cofactor>
</comment>
<dbReference type="InterPro" id="IPR040072">
    <property type="entry name" value="Methyltransferase_A"/>
</dbReference>
<dbReference type="Gene3D" id="3.20.20.70">
    <property type="entry name" value="Aldolase class I"/>
    <property type="match status" value="1"/>
</dbReference>
<dbReference type="SUPFAM" id="SSF102114">
    <property type="entry name" value="Radical SAM enzymes"/>
    <property type="match status" value="1"/>
</dbReference>
<evidence type="ECO:0000256" key="3">
    <source>
        <dbReference type="ARBA" id="ARBA00022485"/>
    </source>
</evidence>
<reference evidence="11 12" key="1">
    <citation type="submission" date="2009-06" db="EMBL/GenBank/DDBJ databases">
        <title>Complete sequence of Thermotogales bacterium TBF 19.5.1.</title>
        <authorList>
            <consortium name="US DOE Joint Genome Institute"/>
            <person name="Lucas S."/>
            <person name="Copeland A."/>
            <person name="Lapidus A."/>
            <person name="Glavina del Rio T."/>
            <person name="Tice H."/>
            <person name="Bruce D."/>
            <person name="Goodwin L."/>
            <person name="Pitluck S."/>
            <person name="Chertkov O."/>
            <person name="Brettin T."/>
            <person name="Detter J.C."/>
            <person name="Han C."/>
            <person name="Schmutz J."/>
            <person name="Larimer F."/>
            <person name="Land M."/>
            <person name="Hauser L."/>
            <person name="Kyrpides N."/>
            <person name="Ovchinnikova G."/>
            <person name="Noll K."/>
        </authorList>
    </citation>
    <scope>NUCLEOTIDE SEQUENCE [LARGE SCALE GENOMIC DNA]</scope>
    <source>
        <strain evidence="12">ATCC BAA-1733 / DSM 21960 / TBF 19.5.1</strain>
    </source>
</reference>
<dbReference type="GO" id="GO:0051539">
    <property type="term" value="F:4 iron, 4 sulfur cluster binding"/>
    <property type="evidence" value="ECO:0007669"/>
    <property type="project" value="UniProtKB-KW"/>
</dbReference>
<dbReference type="InterPro" id="IPR007197">
    <property type="entry name" value="rSAM"/>
</dbReference>
<keyword evidence="7" id="KW-0949">S-adenosyl-L-methionine</keyword>
<gene>
    <name evidence="11" type="ordered locus">Kole_2069</name>
</gene>
<sequence length="324" mass="36608">MELVACYGKKELALVFVGRTSMGNEVEFVESIQPPLSRNEKEVIIISTLVGCPVGCSMCDAGGFYGGKLTAKEMLEQIEYVVNFRFGGRKVPSKKFKIQFARMGEPAFNDAVIDVLDRLPEEFEAPGLLPSVSTIAPKGREAFFERLYWIKERHYGGRFQLQFSIHSTDLRQRNEIIPVPKWHLEKIAEYGKEFVKEGDRKITLNFALSKDNIVDPGIIIKHFDPEKFLIKITPVNPTYSAKENGIVSGVDVFDNRLPHHPGLLEALEKSGYDVILSIGELEENKIGSNCGQYVKKHLSSDMELFEAYSYNKMSLNENKSFSQP</sequence>
<comment type="subcellular location">
    <subcellularLocation>
        <location evidence="2">Cytoplasm</location>
    </subcellularLocation>
</comment>
<keyword evidence="9" id="KW-0408">Iron</keyword>
<keyword evidence="8" id="KW-0479">Metal-binding</keyword>
<evidence type="ECO:0000313" key="11">
    <source>
        <dbReference type="EMBL" id="ACR80746.1"/>
    </source>
</evidence>
<keyword evidence="6" id="KW-0808">Transferase</keyword>
<keyword evidence="10" id="KW-0411">Iron-sulfur</keyword>
<keyword evidence="4" id="KW-0963">Cytoplasm</keyword>
<dbReference type="KEGG" id="kol:Kole_2069"/>
<dbReference type="eggNOG" id="COG0820">
    <property type="taxonomic scope" value="Bacteria"/>
</dbReference>
<evidence type="ECO:0000256" key="8">
    <source>
        <dbReference type="ARBA" id="ARBA00022723"/>
    </source>
</evidence>
<dbReference type="InterPro" id="IPR004383">
    <property type="entry name" value="rRNA_lsu_MTrfase_RlmN/Cfr"/>
</dbReference>
<dbReference type="GO" id="GO:0046872">
    <property type="term" value="F:metal ion binding"/>
    <property type="evidence" value="ECO:0007669"/>
    <property type="project" value="UniProtKB-KW"/>
</dbReference>
<evidence type="ECO:0000313" key="12">
    <source>
        <dbReference type="Proteomes" id="UP000002382"/>
    </source>
</evidence>
<keyword evidence="5" id="KW-0489">Methyltransferase</keyword>
<dbReference type="AlphaFoldDB" id="C5CHS0"/>
<dbReference type="STRING" id="521045.Kole_2069"/>
<evidence type="ECO:0000256" key="5">
    <source>
        <dbReference type="ARBA" id="ARBA00022603"/>
    </source>
</evidence>
<dbReference type="EMBL" id="CP001634">
    <property type="protein sequence ID" value="ACR80746.1"/>
    <property type="molecule type" value="Genomic_DNA"/>
</dbReference>
<keyword evidence="3" id="KW-0004">4Fe-4S</keyword>
<dbReference type="GO" id="GO:0030488">
    <property type="term" value="P:tRNA methylation"/>
    <property type="evidence" value="ECO:0007669"/>
    <property type="project" value="TreeGrafter"/>
</dbReference>
<evidence type="ECO:0000256" key="9">
    <source>
        <dbReference type="ARBA" id="ARBA00023004"/>
    </source>
</evidence>
<name>C5CHS0_KOSOT</name>
<dbReference type="Proteomes" id="UP000002382">
    <property type="component" value="Chromosome"/>
</dbReference>
<dbReference type="RefSeq" id="WP_015869387.1">
    <property type="nucleotide sequence ID" value="NC_012785.1"/>
</dbReference>
<evidence type="ECO:0000256" key="6">
    <source>
        <dbReference type="ARBA" id="ARBA00022679"/>
    </source>
</evidence>
<protein>
    <submittedName>
        <fullName evidence="11">Fe-S-cluster redox enzyme-like protein</fullName>
    </submittedName>
</protein>
<evidence type="ECO:0000256" key="2">
    <source>
        <dbReference type="ARBA" id="ARBA00004496"/>
    </source>
</evidence>
<dbReference type="HOGENOM" id="CLU_899761_0_0_0"/>
<accession>C5CHS0</accession>
<dbReference type="PANTHER" id="PTHR30544:SF5">
    <property type="entry name" value="RADICAL SAM CORE DOMAIN-CONTAINING PROTEIN"/>
    <property type="match status" value="1"/>
</dbReference>
<keyword evidence="12" id="KW-1185">Reference proteome</keyword>
<dbReference type="PANTHER" id="PTHR30544">
    <property type="entry name" value="23S RRNA METHYLTRANSFERASE"/>
    <property type="match status" value="1"/>
</dbReference>
<dbReference type="GO" id="GO:0005737">
    <property type="term" value="C:cytoplasm"/>
    <property type="evidence" value="ECO:0007669"/>
    <property type="project" value="UniProtKB-SubCell"/>
</dbReference>
<evidence type="ECO:0000256" key="1">
    <source>
        <dbReference type="ARBA" id="ARBA00001966"/>
    </source>
</evidence>
<dbReference type="SFLD" id="SFLDS00029">
    <property type="entry name" value="Radical_SAM"/>
    <property type="match status" value="1"/>
</dbReference>
<dbReference type="OrthoDB" id="36821at2"/>
<evidence type="ECO:0000256" key="4">
    <source>
        <dbReference type="ARBA" id="ARBA00022490"/>
    </source>
</evidence>
<evidence type="ECO:0000256" key="10">
    <source>
        <dbReference type="ARBA" id="ARBA00023014"/>
    </source>
</evidence>
<dbReference type="PIRSF" id="PIRSF006004">
    <property type="entry name" value="CHP00048"/>
    <property type="match status" value="1"/>
</dbReference>
<organism evidence="11 12">
    <name type="scientific">Kosmotoga olearia (strain ATCC BAA-1733 / DSM 21960 / TBF 19.5.1)</name>
    <dbReference type="NCBI Taxonomy" id="521045"/>
    <lineage>
        <taxon>Bacteria</taxon>
        <taxon>Thermotogati</taxon>
        <taxon>Thermotogota</taxon>
        <taxon>Thermotogae</taxon>
        <taxon>Kosmotogales</taxon>
        <taxon>Kosmotogaceae</taxon>
        <taxon>Kosmotoga</taxon>
    </lineage>
</organism>